<evidence type="ECO:0000313" key="2">
    <source>
        <dbReference type="Proteomes" id="UP000799444"/>
    </source>
</evidence>
<evidence type="ECO:0000313" key="1">
    <source>
        <dbReference type="EMBL" id="KAF2737416.1"/>
    </source>
</evidence>
<accession>A0A9P4V5G7</accession>
<gene>
    <name evidence="1" type="ORF">EJ04DRAFT_550580</name>
</gene>
<name>A0A9P4V5G7_9PLEO</name>
<dbReference type="Proteomes" id="UP000799444">
    <property type="component" value="Unassembled WGS sequence"/>
</dbReference>
<organism evidence="1 2">
    <name type="scientific">Polyplosphaeria fusca</name>
    <dbReference type="NCBI Taxonomy" id="682080"/>
    <lineage>
        <taxon>Eukaryota</taxon>
        <taxon>Fungi</taxon>
        <taxon>Dikarya</taxon>
        <taxon>Ascomycota</taxon>
        <taxon>Pezizomycotina</taxon>
        <taxon>Dothideomycetes</taxon>
        <taxon>Pleosporomycetidae</taxon>
        <taxon>Pleosporales</taxon>
        <taxon>Tetraplosphaeriaceae</taxon>
        <taxon>Polyplosphaeria</taxon>
    </lineage>
</organism>
<comment type="caution">
    <text evidence="1">The sequence shown here is derived from an EMBL/GenBank/DDBJ whole genome shotgun (WGS) entry which is preliminary data.</text>
</comment>
<sequence length="237" mass="25756">MAILESTALSPQSSYGCCGNCDVSLDGRNVITCPECGGHPINRRGSFLLTTIMTVAMEAPVITAKAWVLSSDALAVDLPRPCLQNTKDCDRHFALVRHAPVRTLESFPRDFECMIREGETIDGILSQFRPSTQTFSTSAFRVAPILMPFLCGHEPGALKHEISRVTHQAQLHRVSTVLPSPLNPPAYWLLAWAGSSPDLQDSLNLVIVKLAPSPPLPPPPIQNPIHSNAARSYVDGI</sequence>
<proteinExistence type="predicted"/>
<protein>
    <submittedName>
        <fullName evidence="1">Uncharacterized protein</fullName>
    </submittedName>
</protein>
<keyword evidence="2" id="KW-1185">Reference proteome</keyword>
<dbReference type="AlphaFoldDB" id="A0A9P4V5G7"/>
<dbReference type="EMBL" id="ML996116">
    <property type="protein sequence ID" value="KAF2737416.1"/>
    <property type="molecule type" value="Genomic_DNA"/>
</dbReference>
<reference evidence="1" key="1">
    <citation type="journal article" date="2020" name="Stud. Mycol.">
        <title>101 Dothideomycetes genomes: a test case for predicting lifestyles and emergence of pathogens.</title>
        <authorList>
            <person name="Haridas S."/>
            <person name="Albert R."/>
            <person name="Binder M."/>
            <person name="Bloem J."/>
            <person name="Labutti K."/>
            <person name="Salamov A."/>
            <person name="Andreopoulos B."/>
            <person name="Baker S."/>
            <person name="Barry K."/>
            <person name="Bills G."/>
            <person name="Bluhm B."/>
            <person name="Cannon C."/>
            <person name="Castanera R."/>
            <person name="Culley D."/>
            <person name="Daum C."/>
            <person name="Ezra D."/>
            <person name="Gonzalez J."/>
            <person name="Henrissat B."/>
            <person name="Kuo A."/>
            <person name="Liang C."/>
            <person name="Lipzen A."/>
            <person name="Lutzoni F."/>
            <person name="Magnuson J."/>
            <person name="Mondo S."/>
            <person name="Nolan M."/>
            <person name="Ohm R."/>
            <person name="Pangilinan J."/>
            <person name="Park H.-J."/>
            <person name="Ramirez L."/>
            <person name="Alfaro M."/>
            <person name="Sun H."/>
            <person name="Tritt A."/>
            <person name="Yoshinaga Y."/>
            <person name="Zwiers L.-H."/>
            <person name="Turgeon B."/>
            <person name="Goodwin S."/>
            <person name="Spatafora J."/>
            <person name="Crous P."/>
            <person name="Grigoriev I."/>
        </authorList>
    </citation>
    <scope>NUCLEOTIDE SEQUENCE</scope>
    <source>
        <strain evidence="1">CBS 125425</strain>
    </source>
</reference>